<evidence type="ECO:0000313" key="3">
    <source>
        <dbReference type="Proteomes" id="UP000177092"/>
    </source>
</evidence>
<protein>
    <recommendedName>
        <fullName evidence="4">DUF4230 domain-containing protein</fullName>
    </recommendedName>
</protein>
<proteinExistence type="predicted"/>
<reference evidence="2 3" key="1">
    <citation type="journal article" date="2016" name="Nat. Commun.">
        <title>Thousands of microbial genomes shed light on interconnected biogeochemical processes in an aquifer system.</title>
        <authorList>
            <person name="Anantharaman K."/>
            <person name="Brown C.T."/>
            <person name="Hug L.A."/>
            <person name="Sharon I."/>
            <person name="Castelle C.J."/>
            <person name="Probst A.J."/>
            <person name="Thomas B.C."/>
            <person name="Singh A."/>
            <person name="Wilkins M.J."/>
            <person name="Karaoz U."/>
            <person name="Brodie E.L."/>
            <person name="Williams K.H."/>
            <person name="Hubbard S.S."/>
            <person name="Banfield J.F."/>
        </authorList>
    </citation>
    <scope>NUCLEOTIDE SEQUENCE [LARGE SCALE GENOMIC DNA]</scope>
</reference>
<gene>
    <name evidence="2" type="ORF">A3D03_05365</name>
</gene>
<evidence type="ECO:0000313" key="2">
    <source>
        <dbReference type="EMBL" id="OGG20609.1"/>
    </source>
</evidence>
<accession>A0A1F6A7A6</accession>
<name>A0A1F6A7A6_9BACT</name>
<keyword evidence="1" id="KW-1133">Transmembrane helix</keyword>
<keyword evidence="1" id="KW-0812">Transmembrane</keyword>
<sequence>MIIRKIKFFFISLGALILAGLLVWFLLKQYVSTRQITSNRAAVIKQIQSLQRLETASFTIEKIINEGNSGDNVFQRLLFGDKILLIAHGQAIAGFDLSLVSDKDIQVEGKSLRIILPKPQLLTVVLDNTQTRVYDRQRGILSTDGNDLETKARIAAEKSIRDAACQGNILSQASDNARKQLTASFYSLGFETVSIEIPSATCQEAN</sequence>
<dbReference type="Proteomes" id="UP000177092">
    <property type="component" value="Unassembled WGS sequence"/>
</dbReference>
<dbReference type="InterPro" id="IPR025324">
    <property type="entry name" value="DUF4230"/>
</dbReference>
<organism evidence="2 3">
    <name type="scientific">Candidatus Gottesmanbacteria bacterium RIFCSPHIGHO2_02_FULL_40_13</name>
    <dbReference type="NCBI Taxonomy" id="1798384"/>
    <lineage>
        <taxon>Bacteria</taxon>
        <taxon>Candidatus Gottesmaniibacteriota</taxon>
    </lineage>
</organism>
<evidence type="ECO:0008006" key="4">
    <source>
        <dbReference type="Google" id="ProtNLM"/>
    </source>
</evidence>
<feature type="transmembrane region" description="Helical" evidence="1">
    <location>
        <begin position="7"/>
        <end position="27"/>
    </location>
</feature>
<comment type="caution">
    <text evidence="2">The sequence shown here is derived from an EMBL/GenBank/DDBJ whole genome shotgun (WGS) entry which is preliminary data.</text>
</comment>
<dbReference type="Pfam" id="PF14014">
    <property type="entry name" value="DUF4230"/>
    <property type="match status" value="1"/>
</dbReference>
<evidence type="ECO:0000256" key="1">
    <source>
        <dbReference type="SAM" id="Phobius"/>
    </source>
</evidence>
<dbReference type="AlphaFoldDB" id="A0A1F6A7A6"/>
<dbReference type="EMBL" id="MFJN01000041">
    <property type="protein sequence ID" value="OGG20609.1"/>
    <property type="molecule type" value="Genomic_DNA"/>
</dbReference>
<keyword evidence="1" id="KW-0472">Membrane</keyword>
<dbReference type="STRING" id="1798384.A3D03_05365"/>